<dbReference type="PROSITE" id="PS50172">
    <property type="entry name" value="BRCT"/>
    <property type="match status" value="1"/>
</dbReference>
<dbReference type="SUPFAM" id="SSF52113">
    <property type="entry name" value="BRCT domain"/>
    <property type="match status" value="1"/>
</dbReference>
<accession>A0A4R7HW65</accession>
<evidence type="ECO:0000313" key="3">
    <source>
        <dbReference type="Proteomes" id="UP000294558"/>
    </source>
</evidence>
<dbReference type="Gene3D" id="3.40.50.10190">
    <property type="entry name" value="BRCT domain"/>
    <property type="match status" value="1"/>
</dbReference>
<dbReference type="RefSeq" id="WP_133867290.1">
    <property type="nucleotide sequence ID" value="NZ_SOAU01000001.1"/>
</dbReference>
<dbReference type="AlphaFoldDB" id="A0A4R7HW65"/>
<dbReference type="Proteomes" id="UP000294558">
    <property type="component" value="Unassembled WGS sequence"/>
</dbReference>
<dbReference type="EMBL" id="SOAU01000001">
    <property type="protein sequence ID" value="TDT14774.1"/>
    <property type="molecule type" value="Genomic_DNA"/>
</dbReference>
<organism evidence="2 3">
    <name type="scientific">Ilumatobacter fluminis</name>
    <dbReference type="NCBI Taxonomy" id="467091"/>
    <lineage>
        <taxon>Bacteria</taxon>
        <taxon>Bacillati</taxon>
        <taxon>Actinomycetota</taxon>
        <taxon>Acidimicrobiia</taxon>
        <taxon>Acidimicrobiales</taxon>
        <taxon>Ilumatobacteraceae</taxon>
        <taxon>Ilumatobacter</taxon>
    </lineage>
</organism>
<name>A0A4R7HW65_9ACTN</name>
<dbReference type="InterPro" id="IPR001357">
    <property type="entry name" value="BRCT_dom"/>
</dbReference>
<reference evidence="2 3" key="1">
    <citation type="submission" date="2019-03" db="EMBL/GenBank/DDBJ databases">
        <title>Sequencing the genomes of 1000 actinobacteria strains.</title>
        <authorList>
            <person name="Klenk H.-P."/>
        </authorList>
    </citation>
    <scope>NUCLEOTIDE SEQUENCE [LARGE SCALE GENOMIC DNA]</scope>
    <source>
        <strain evidence="2 3">DSM 18936</strain>
    </source>
</reference>
<dbReference type="CDD" id="cd17748">
    <property type="entry name" value="BRCT_DNA_ligase_like"/>
    <property type="match status" value="1"/>
</dbReference>
<dbReference type="OrthoDB" id="4939521at2"/>
<proteinExistence type="predicted"/>
<sequence length="264" mass="29530">MGTTDRLSSLRGRQVVFTGRFSTGRQEDLIRRVRARGGTVSDKQVTNRTSILVNGAPVAHYKFGDHGTKIDDAMALRRRSQPIYFITEGEFQQLASGRGLSDAQSAAALAVLEPEDAGMPFRPSLSRRTTNGTLTIDLDARDRATAAHHRVCRRLAEAVEDAGLQPLSPFTHGWPQYDLAWNRGRKLWVVEVKTVSTTSERQQIRLGLGQVLDYRVSMERLKHRVQPVLAISAPPSDEHWEAVCEAAGVKLCWPDNWKHRLGLR</sequence>
<comment type="caution">
    <text evidence="2">The sequence shown here is derived from an EMBL/GenBank/DDBJ whole genome shotgun (WGS) entry which is preliminary data.</text>
</comment>
<dbReference type="InterPro" id="IPR036420">
    <property type="entry name" value="BRCT_dom_sf"/>
</dbReference>
<gene>
    <name evidence="2" type="ORF">BDK89_0330</name>
</gene>
<evidence type="ECO:0000313" key="2">
    <source>
        <dbReference type="EMBL" id="TDT14774.1"/>
    </source>
</evidence>
<evidence type="ECO:0000259" key="1">
    <source>
        <dbReference type="PROSITE" id="PS50172"/>
    </source>
</evidence>
<feature type="domain" description="BRCT" evidence="1">
    <location>
        <begin position="5"/>
        <end position="53"/>
    </location>
</feature>
<keyword evidence="3" id="KW-1185">Reference proteome</keyword>
<protein>
    <recommendedName>
        <fullName evidence="1">BRCT domain-containing protein</fullName>
    </recommendedName>
</protein>